<dbReference type="GO" id="GO:0043709">
    <property type="term" value="P:cell adhesion involved in single-species biofilm formation"/>
    <property type="evidence" value="ECO:0007669"/>
    <property type="project" value="TreeGrafter"/>
</dbReference>
<keyword evidence="6" id="KW-1185">Reference proteome</keyword>
<accession>A0A231V2G2</accession>
<feature type="transmembrane region" description="Helical" evidence="3">
    <location>
        <begin position="175"/>
        <end position="193"/>
    </location>
</feature>
<dbReference type="InterPro" id="IPR050469">
    <property type="entry name" value="Diguanylate_Cyclase"/>
</dbReference>
<evidence type="ECO:0000256" key="1">
    <source>
        <dbReference type="ARBA" id="ARBA00012528"/>
    </source>
</evidence>
<dbReference type="CDD" id="cd01949">
    <property type="entry name" value="GGDEF"/>
    <property type="match status" value="1"/>
</dbReference>
<dbReference type="PROSITE" id="PS50887">
    <property type="entry name" value="GGDEF"/>
    <property type="match status" value="1"/>
</dbReference>
<dbReference type="SUPFAM" id="SSF55073">
    <property type="entry name" value="Nucleotide cyclase"/>
    <property type="match status" value="1"/>
</dbReference>
<evidence type="ECO:0000259" key="4">
    <source>
        <dbReference type="PROSITE" id="PS50887"/>
    </source>
</evidence>
<dbReference type="PANTHER" id="PTHR45138:SF9">
    <property type="entry name" value="DIGUANYLATE CYCLASE DGCM-RELATED"/>
    <property type="match status" value="1"/>
</dbReference>
<proteinExistence type="predicted"/>
<feature type="transmembrane region" description="Helical" evidence="3">
    <location>
        <begin position="65"/>
        <end position="85"/>
    </location>
</feature>
<dbReference type="Pfam" id="PF00990">
    <property type="entry name" value="GGDEF"/>
    <property type="match status" value="1"/>
</dbReference>
<dbReference type="Proteomes" id="UP000215405">
    <property type="component" value="Unassembled WGS sequence"/>
</dbReference>
<dbReference type="RefSeq" id="WP_094075726.1">
    <property type="nucleotide sequence ID" value="NZ_NBYO01000001.1"/>
</dbReference>
<dbReference type="InterPro" id="IPR043128">
    <property type="entry name" value="Rev_trsase/Diguanyl_cyclase"/>
</dbReference>
<keyword evidence="3" id="KW-0812">Transmembrane</keyword>
<dbReference type="EC" id="2.7.7.65" evidence="1"/>
<dbReference type="AlphaFoldDB" id="A0A231V2G2"/>
<dbReference type="EMBL" id="NBYO01000001">
    <property type="protein sequence ID" value="OXT01756.1"/>
    <property type="molecule type" value="Genomic_DNA"/>
</dbReference>
<feature type="transmembrane region" description="Helical" evidence="3">
    <location>
        <begin position="97"/>
        <end position="115"/>
    </location>
</feature>
<comment type="caution">
    <text evidence="5">The sequence shown here is derived from an EMBL/GenBank/DDBJ whole genome shotgun (WGS) entry which is preliminary data.</text>
</comment>
<evidence type="ECO:0000313" key="5">
    <source>
        <dbReference type="EMBL" id="OXT01756.1"/>
    </source>
</evidence>
<feature type="transmembrane region" description="Helical" evidence="3">
    <location>
        <begin position="146"/>
        <end position="163"/>
    </location>
</feature>
<evidence type="ECO:0000256" key="3">
    <source>
        <dbReference type="SAM" id="Phobius"/>
    </source>
</evidence>
<organism evidence="5 6">
    <name type="scientific">Notoacmeibacter marinus</name>
    <dbReference type="NCBI Taxonomy" id="1876515"/>
    <lineage>
        <taxon>Bacteria</taxon>
        <taxon>Pseudomonadati</taxon>
        <taxon>Pseudomonadota</taxon>
        <taxon>Alphaproteobacteria</taxon>
        <taxon>Hyphomicrobiales</taxon>
        <taxon>Notoacmeibacteraceae</taxon>
        <taxon>Notoacmeibacter</taxon>
    </lineage>
</organism>
<reference evidence="6" key="1">
    <citation type="journal article" date="2017" name="Int. J. Syst. Evol. Microbiol.">
        <title>Notoacmeibacter marinus gen. nov., sp. nov., isolated from the gut of a limpet and proposal of Notoacmeibacteraceae fam. nov. in the order Rhizobiales of the class Alphaproteobacteria.</title>
        <authorList>
            <person name="Huang Z."/>
            <person name="Guo F."/>
            <person name="Lai Q."/>
        </authorList>
    </citation>
    <scope>NUCLEOTIDE SEQUENCE [LARGE SCALE GENOMIC DNA]</scope>
    <source>
        <strain evidence="6">XMTR2A4</strain>
    </source>
</reference>
<protein>
    <recommendedName>
        <fullName evidence="1">diguanylate cyclase</fullName>
        <ecNumber evidence="1">2.7.7.65</ecNumber>
    </recommendedName>
</protein>
<dbReference type="InterPro" id="IPR029787">
    <property type="entry name" value="Nucleotide_cyclase"/>
</dbReference>
<dbReference type="PANTHER" id="PTHR45138">
    <property type="entry name" value="REGULATORY COMPONENTS OF SENSORY TRANSDUCTION SYSTEM"/>
    <property type="match status" value="1"/>
</dbReference>
<dbReference type="FunFam" id="3.30.70.270:FF:000001">
    <property type="entry name" value="Diguanylate cyclase domain protein"/>
    <property type="match status" value="1"/>
</dbReference>
<dbReference type="GO" id="GO:0052621">
    <property type="term" value="F:diguanylate cyclase activity"/>
    <property type="evidence" value="ECO:0007669"/>
    <property type="project" value="UniProtKB-EC"/>
</dbReference>
<evidence type="ECO:0000313" key="6">
    <source>
        <dbReference type="Proteomes" id="UP000215405"/>
    </source>
</evidence>
<dbReference type="GO" id="GO:0005886">
    <property type="term" value="C:plasma membrane"/>
    <property type="evidence" value="ECO:0007669"/>
    <property type="project" value="TreeGrafter"/>
</dbReference>
<name>A0A231V2G2_9HYPH</name>
<dbReference type="SMART" id="SM00267">
    <property type="entry name" value="GGDEF"/>
    <property type="match status" value="1"/>
</dbReference>
<sequence>MNEPIGDDDYKLDAWLCFPPQIALRYEEDHAVERIAHLRLTILIALLLYNCYNLVDAILLPDLGLVPAVLRTLVLTPFGLFIYWMTGRIGAAWRERALLAGCAGALALTIVLFHISASPMSLHAFGEFSLAIVFANMMAVLRFPHAVIFTSVAFAAASGALYLRSDVSLGLQSALLLQLATACLFSLYGNYLFQSRRRQDYLNTMSAERRAERAEREGLNLRDMARTDALTGLPNRRALDDIFTDWFASGDPVTVMMIDLDHFKEFNDSLGHQAGDECLKQIGTVLKAAASGDSMFAARYGGEEFAVALRHVQRSEAFRFVEGLIRAIGSLSIHHPHGIGGVVTVSVGLAFKNGGSDTSADHVLNYADQALYWAKREGRNRYKVAEDRGVEQDLVAKGRPRRCQLAS</sequence>
<dbReference type="GO" id="GO:1902201">
    <property type="term" value="P:negative regulation of bacterial-type flagellum-dependent cell motility"/>
    <property type="evidence" value="ECO:0007669"/>
    <property type="project" value="TreeGrafter"/>
</dbReference>
<evidence type="ECO:0000256" key="2">
    <source>
        <dbReference type="ARBA" id="ARBA00034247"/>
    </source>
</evidence>
<feature type="domain" description="GGDEF" evidence="4">
    <location>
        <begin position="251"/>
        <end position="387"/>
    </location>
</feature>
<keyword evidence="3" id="KW-0472">Membrane</keyword>
<feature type="transmembrane region" description="Helical" evidence="3">
    <location>
        <begin position="40"/>
        <end position="59"/>
    </location>
</feature>
<dbReference type="InterPro" id="IPR000160">
    <property type="entry name" value="GGDEF_dom"/>
</dbReference>
<gene>
    <name evidence="5" type="ORF">B7H23_02000</name>
</gene>
<comment type="catalytic activity">
    <reaction evidence="2">
        <text>2 GTP = 3',3'-c-di-GMP + 2 diphosphate</text>
        <dbReference type="Rhea" id="RHEA:24898"/>
        <dbReference type="ChEBI" id="CHEBI:33019"/>
        <dbReference type="ChEBI" id="CHEBI:37565"/>
        <dbReference type="ChEBI" id="CHEBI:58805"/>
        <dbReference type="EC" id="2.7.7.65"/>
    </reaction>
</comment>
<dbReference type="Gene3D" id="3.30.70.270">
    <property type="match status" value="1"/>
</dbReference>
<dbReference type="NCBIfam" id="TIGR00254">
    <property type="entry name" value="GGDEF"/>
    <property type="match status" value="1"/>
</dbReference>
<keyword evidence="3" id="KW-1133">Transmembrane helix</keyword>